<name>A0A6S6SBA2_9BACT</name>
<dbReference type="Gene3D" id="1.20.120.330">
    <property type="entry name" value="Nucleotidyltransferases domain 2"/>
    <property type="match status" value="1"/>
</dbReference>
<protein>
    <recommendedName>
        <fullName evidence="1">HEPN domain-containing protein</fullName>
    </recommendedName>
</protein>
<evidence type="ECO:0000313" key="2">
    <source>
        <dbReference type="EMBL" id="CAA6799965.1"/>
    </source>
</evidence>
<gene>
    <name evidence="2" type="ORF">HELGO_WM32605</name>
</gene>
<evidence type="ECO:0000259" key="1">
    <source>
        <dbReference type="PROSITE" id="PS50910"/>
    </source>
</evidence>
<dbReference type="EMBL" id="CACVAP010000028">
    <property type="protein sequence ID" value="CAA6799965.1"/>
    <property type="molecule type" value="Genomic_DNA"/>
</dbReference>
<dbReference type="InterPro" id="IPR007842">
    <property type="entry name" value="HEPN_dom"/>
</dbReference>
<reference evidence="2" key="1">
    <citation type="submission" date="2020-01" db="EMBL/GenBank/DDBJ databases">
        <authorList>
            <person name="Meier V. D."/>
            <person name="Meier V D."/>
        </authorList>
    </citation>
    <scope>NUCLEOTIDE SEQUENCE</scope>
    <source>
        <strain evidence="2">HLG_WM_MAG_06</strain>
    </source>
</reference>
<dbReference type="AlphaFoldDB" id="A0A6S6SBA2"/>
<sequence>MNQDMALAWLKASYSDLAVIEEIVHNDYLSHMVAFHSQQSIEKSFKAILEFHTNRVPRKHDLLLLKDLVLEYIEVDNEDILEDLNELYIDSRYPNSFGILPQGKPTLENAKEFYEFADSIFNMVCELFNVNKEDVI</sequence>
<accession>A0A6S6SBA2</accession>
<organism evidence="2">
    <name type="scientific">uncultured Sulfurovum sp</name>
    <dbReference type="NCBI Taxonomy" id="269237"/>
    <lineage>
        <taxon>Bacteria</taxon>
        <taxon>Pseudomonadati</taxon>
        <taxon>Campylobacterota</taxon>
        <taxon>Epsilonproteobacteria</taxon>
        <taxon>Campylobacterales</taxon>
        <taxon>Sulfurovaceae</taxon>
        <taxon>Sulfurovum</taxon>
        <taxon>environmental samples</taxon>
    </lineage>
</organism>
<dbReference type="SMART" id="SM00748">
    <property type="entry name" value="HEPN"/>
    <property type="match status" value="1"/>
</dbReference>
<proteinExistence type="predicted"/>
<dbReference type="SUPFAM" id="SSF81593">
    <property type="entry name" value="Nucleotidyltransferase substrate binding subunit/domain"/>
    <property type="match status" value="1"/>
</dbReference>
<feature type="domain" description="HEPN" evidence="1">
    <location>
        <begin position="10"/>
        <end position="120"/>
    </location>
</feature>
<dbReference type="PROSITE" id="PS50910">
    <property type="entry name" value="HEPN"/>
    <property type="match status" value="1"/>
</dbReference>
<dbReference type="Pfam" id="PF05168">
    <property type="entry name" value="HEPN"/>
    <property type="match status" value="1"/>
</dbReference>